<name>A0A8S5R4P6_9CAUD</name>
<dbReference type="EMBL" id="BK015815">
    <property type="protein sequence ID" value="DAE26344.1"/>
    <property type="molecule type" value="Genomic_DNA"/>
</dbReference>
<protein>
    <submittedName>
        <fullName evidence="1">Uncharacterized protein</fullName>
    </submittedName>
</protein>
<reference evidence="1" key="1">
    <citation type="journal article" date="2021" name="Proc. Natl. Acad. Sci. U.S.A.">
        <title>A Catalog of Tens of Thousands of Viruses from Human Metagenomes Reveals Hidden Associations with Chronic Diseases.</title>
        <authorList>
            <person name="Tisza M.J."/>
            <person name="Buck C.B."/>
        </authorList>
    </citation>
    <scope>NUCLEOTIDE SEQUENCE</scope>
    <source>
        <strain evidence="1">Ctgyr15</strain>
    </source>
</reference>
<sequence>MEDRSCWSEYPIKVPALIILTISSAKFPR</sequence>
<proteinExistence type="predicted"/>
<organism evidence="1">
    <name type="scientific">Myoviridae sp. ctgyr15</name>
    <dbReference type="NCBI Taxonomy" id="2827291"/>
    <lineage>
        <taxon>Viruses</taxon>
        <taxon>Duplodnaviria</taxon>
        <taxon>Heunggongvirae</taxon>
        <taxon>Uroviricota</taxon>
        <taxon>Caudoviricetes</taxon>
    </lineage>
</organism>
<accession>A0A8S5R4P6</accession>
<evidence type="ECO:0000313" key="1">
    <source>
        <dbReference type="EMBL" id="DAE26344.1"/>
    </source>
</evidence>